<dbReference type="Pfam" id="PF03937">
    <property type="entry name" value="Sdh5"/>
    <property type="match status" value="1"/>
</dbReference>
<dbReference type="GO" id="GO:0034553">
    <property type="term" value="P:mitochondrial respiratory chain complex II assembly"/>
    <property type="evidence" value="ECO:0007669"/>
    <property type="project" value="TreeGrafter"/>
</dbReference>
<dbReference type="EMBL" id="VLTN01000001">
    <property type="protein sequence ID" value="KAA0157634.1"/>
    <property type="molecule type" value="Genomic_DNA"/>
</dbReference>
<accession>A0A5A8CYP0</accession>
<dbReference type="Gene3D" id="1.10.150.250">
    <property type="entry name" value="Flavinator of succinate dehydrogenase"/>
    <property type="match status" value="1"/>
</dbReference>
<keyword evidence="5" id="KW-1185">Reference proteome</keyword>
<dbReference type="AlphaFoldDB" id="A0A5A8CYP0"/>
<feature type="region of interest" description="Disordered" evidence="3">
    <location>
        <begin position="1"/>
        <end position="29"/>
    </location>
</feature>
<dbReference type="PANTHER" id="PTHR12469:SF2">
    <property type="entry name" value="SUCCINATE DEHYDROGENASE ASSEMBLY FACTOR 2, MITOCHONDRIAL"/>
    <property type="match status" value="1"/>
</dbReference>
<evidence type="ECO:0000256" key="3">
    <source>
        <dbReference type="SAM" id="MobiDB-lite"/>
    </source>
</evidence>
<dbReference type="PANTHER" id="PTHR12469">
    <property type="entry name" value="PROTEIN EMI5 HOMOLOG, MITOCHONDRIAL"/>
    <property type="match status" value="1"/>
</dbReference>
<protein>
    <recommendedName>
        <fullName evidence="6">Succinate dehydrogenase assembly factor 2, mitochondrial</fullName>
    </recommendedName>
</protein>
<organism evidence="4 5">
    <name type="scientific">Cafeteria roenbergensis</name>
    <name type="common">Marine flagellate</name>
    <dbReference type="NCBI Taxonomy" id="33653"/>
    <lineage>
        <taxon>Eukaryota</taxon>
        <taxon>Sar</taxon>
        <taxon>Stramenopiles</taxon>
        <taxon>Bigyra</taxon>
        <taxon>Opalozoa</taxon>
        <taxon>Bicosoecida</taxon>
        <taxon>Cafeteriaceae</taxon>
        <taxon>Cafeteria</taxon>
    </lineage>
</organism>
<keyword evidence="1" id="KW-0496">Mitochondrion</keyword>
<keyword evidence="2" id="KW-0143">Chaperone</keyword>
<gene>
    <name evidence="4" type="ORF">FNF29_00210</name>
</gene>
<proteinExistence type="predicted"/>
<dbReference type="Proteomes" id="UP000323011">
    <property type="component" value="Unassembled WGS sequence"/>
</dbReference>
<feature type="region of interest" description="Disordered" evidence="3">
    <location>
        <begin position="264"/>
        <end position="319"/>
    </location>
</feature>
<dbReference type="GO" id="GO:0006099">
    <property type="term" value="P:tricarboxylic acid cycle"/>
    <property type="evidence" value="ECO:0007669"/>
    <property type="project" value="TreeGrafter"/>
</dbReference>
<evidence type="ECO:0000313" key="5">
    <source>
        <dbReference type="Proteomes" id="UP000323011"/>
    </source>
</evidence>
<name>A0A5A8CYP0_CAFRO</name>
<evidence type="ECO:0008006" key="6">
    <source>
        <dbReference type="Google" id="ProtNLM"/>
    </source>
</evidence>
<evidence type="ECO:0000313" key="4">
    <source>
        <dbReference type="EMBL" id="KAA0157634.1"/>
    </source>
</evidence>
<dbReference type="SUPFAM" id="SSF109910">
    <property type="entry name" value="YgfY-like"/>
    <property type="match status" value="1"/>
</dbReference>
<feature type="region of interest" description="Disordered" evidence="3">
    <location>
        <begin position="382"/>
        <end position="432"/>
    </location>
</feature>
<evidence type="ECO:0000256" key="2">
    <source>
        <dbReference type="ARBA" id="ARBA00023186"/>
    </source>
</evidence>
<feature type="compositionally biased region" description="Polar residues" evidence="3">
    <location>
        <begin position="304"/>
        <end position="314"/>
    </location>
</feature>
<dbReference type="InterPro" id="IPR036714">
    <property type="entry name" value="SDH_sf"/>
</dbReference>
<dbReference type="InterPro" id="IPR005631">
    <property type="entry name" value="SDH"/>
</dbReference>
<evidence type="ECO:0000256" key="1">
    <source>
        <dbReference type="ARBA" id="ARBA00023128"/>
    </source>
</evidence>
<dbReference type="FunFam" id="1.10.150.250:FF:000004">
    <property type="entry name" value="Succinate dehydrogenase assembly factor 2, mitochondrial"/>
    <property type="match status" value="1"/>
</dbReference>
<sequence>MAVTAAPAHPELRNLATSTSSFSPPRPVGEEHVIRAIKRDRETTESYERLDLGDPETTLIARRKRLVYRARQRGWLEVDLILGTFAHARVPAMDERELDEFEDVLRLDTADVYNWVLGREPIPAERESSVFRSLIEFAMSSPVGQADPQRYAERAKLDLAASLLGGLELEAKNFLTQACAVRVMATLLLEAGAALGWSAATGKPLPHFGPEHVVILRTGGWDAMASTLMPEFEYEDSVAESKDSGRADASAPVTPTALAGRADALSAPHGSGARFPPSTALLPSTASGRAEGLGWSDAEGAGLGTTQPQPSNPGDCQHGAASTFDLLGLAAEAGSTEVDEVDLREQHLYASGATTLSCVASDESMGVPAVMRATRVTVDSWRPDGQISRPEATSLGTPPAVSHRGVSAATVPAEASSTLHGTGIDSEASGPPSLELRFHEQLEPTSDDEADEPASILLLSAQPFGISSFESDF</sequence>
<dbReference type="GO" id="GO:0006121">
    <property type="term" value="P:mitochondrial electron transport, succinate to ubiquinone"/>
    <property type="evidence" value="ECO:0007669"/>
    <property type="project" value="TreeGrafter"/>
</dbReference>
<dbReference type="GO" id="GO:0005739">
    <property type="term" value="C:mitochondrion"/>
    <property type="evidence" value="ECO:0007669"/>
    <property type="project" value="TreeGrafter"/>
</dbReference>
<comment type="caution">
    <text evidence="4">The sequence shown here is derived from an EMBL/GenBank/DDBJ whole genome shotgun (WGS) entry which is preliminary data.</text>
</comment>
<reference evidence="4 5" key="1">
    <citation type="submission" date="2019-07" db="EMBL/GenBank/DDBJ databases">
        <title>Genomes of Cafeteria roenbergensis.</title>
        <authorList>
            <person name="Fischer M.G."/>
            <person name="Hackl T."/>
            <person name="Roman M."/>
        </authorList>
    </citation>
    <scope>NUCLEOTIDE SEQUENCE [LARGE SCALE GENOMIC DNA]</scope>
    <source>
        <strain evidence="4 5">BVI</strain>
    </source>
</reference>